<dbReference type="OrthoDB" id="1562405at2759"/>
<protein>
    <submittedName>
        <fullName evidence="6">Uncharacterized protein</fullName>
    </submittedName>
</protein>
<gene>
    <name evidence="6" type="ORF">K470DRAFT_299991</name>
</gene>
<evidence type="ECO:0000313" key="7">
    <source>
        <dbReference type="Proteomes" id="UP000799421"/>
    </source>
</evidence>
<name>A0A6A7BZ81_9PEZI</name>
<feature type="domain" description="FMP27/BLTP2/Hobbit GFWDK motif-containing RBG unit" evidence="3">
    <location>
        <begin position="1235"/>
        <end position="1393"/>
    </location>
</feature>
<feature type="region of interest" description="Disordered" evidence="1">
    <location>
        <begin position="1048"/>
        <end position="1093"/>
    </location>
</feature>
<proteinExistence type="predicted"/>
<dbReference type="InterPro" id="IPR019449">
    <property type="entry name" value="FMP27_WPPW_RBG"/>
</dbReference>
<dbReference type="PANTHER" id="PTHR15678">
    <property type="entry name" value="ANTIGEN MLAA-22-RELATED"/>
    <property type="match status" value="1"/>
</dbReference>
<feature type="transmembrane region" description="Helical" evidence="2">
    <location>
        <begin position="7"/>
        <end position="27"/>
    </location>
</feature>
<evidence type="ECO:0000256" key="1">
    <source>
        <dbReference type="SAM" id="MobiDB-lite"/>
    </source>
</evidence>
<feature type="compositionally biased region" description="Polar residues" evidence="1">
    <location>
        <begin position="2509"/>
        <end position="2525"/>
    </location>
</feature>
<keyword evidence="2" id="KW-1133">Transmembrane helix</keyword>
<feature type="compositionally biased region" description="Polar residues" evidence="1">
    <location>
        <begin position="1980"/>
        <end position="1994"/>
    </location>
</feature>
<evidence type="ECO:0000259" key="3">
    <source>
        <dbReference type="SMART" id="SM01214"/>
    </source>
</evidence>
<evidence type="ECO:0000256" key="2">
    <source>
        <dbReference type="SAM" id="Phobius"/>
    </source>
</evidence>
<feature type="compositionally biased region" description="Polar residues" evidence="1">
    <location>
        <begin position="2577"/>
        <end position="2593"/>
    </location>
</feature>
<evidence type="ECO:0000259" key="5">
    <source>
        <dbReference type="SMART" id="SM01216"/>
    </source>
</evidence>
<accession>A0A6A7BZ81</accession>
<dbReference type="PANTHER" id="PTHR15678:SF6">
    <property type="entry name" value="BRIDGE-LIKE LIPID TRANSFER PROTEIN FAMILY MEMBER 2"/>
    <property type="match status" value="1"/>
</dbReference>
<sequence>MILPSLPVLLGIAVVCYLSTFVVFAILRVVTGVSVQRLGFSGLRRISFTAKKGIKINVRGLGLSFHRPTFALPTWCSLNVTELVVTVDLGSISAPGDPKVVDGDYEDADGHGKLWRQLTETKEKIKRLHSRIHWIKWLDLVATATEVKIIGVGSLRLERLTLSVDTRSKLMGHSRWFQFQKPGPDTQSPAEWMALFRSLLFTPEGGPSTEILDTCTLSVHGLLHNKLQGLRDASISLKCGRLNVPNSEIQLAKSQAKILRGKSLYTKRKRVSLTDALEELENPGTSHEEWVGRVVADSRAFVASILRGIREVQLSVGVLGISQKLDVKSSSGTEIYFNFAIKQVSLDIARLEPKSPAHRMHFSTNDIAHQCLVTAIEISAGIEDGHEHPERILYVPMITATVRTTLLTRTIHHEQRGTAQDRNTNMLYANFVCTSPSIDLDPKHLPTIRNILKRRYRRKHVPSVRGHHSLENRHRLISQLLPKARVKLSIQEPVVRISLPPMEKADAASDEYDLLISSVTSIAIELESSHAADGGINYNLGSNYRHTKHNLYYLTAGGERHDLMQSDTVEVDVNINALPEPTVTADVRLRTFAIFLVRPEICKGLAQIVAQLHKDVMARHESPVKKAKPSFLRTVPSWLQYCRVEGSEFGLQLAGIDEQVSSETRGFALQLETWVTEYKGHREEPKPIEDSRRMSLIRPSSIRVKKSRTRNTSPGRKHHHFADDRKLTVNIQNLDGYIIDSLDGSEPESFMTLPQLELGFSTLSDPQGPIFHINAFAKTLLMQYSLYTHFAIGVAVTVVRNTFLSHSAKETPNIDGHPPSTSGSVSGFEMPLSPRDVQLEELALGEITAVDFKANLVQLKARMPSDPPMLLQISEVDAGKHRWTAPYVRAKVARMCVRAPRTRSAWSRIVSIKHIRLDVRDLKRKARHGLMVPEKSIDISTEMIRFAVPHLLVVHSVFDNITSVIKTSQQLQHHFATGTRDYILRKKPEEPKKVPRVTVRANLFLFDVEDGGFEWKLAAIYRTGLIEQQQRLAREQAFRMKERLVAKSARGRARTRAHSAAPSERPVSQMNDDGDVKSPRARTSHRHGNEGRSRFRYDGEARCHLSDRASVSVEYAREKLDQLNAQSWKYRIDRVLNSPTTTVPEIQHLPATVDEIHDNDVEKEPILPRSQRPALMFMSISDLYFAIDKPSFPLEKIPTFLHDVGKGMPYDMKYGMLLPLNMHIAMGELRTQLRDYPLPVMHVPQISGSQSARLPALSMRADFVVAEEFRDVESQRQVFVEVVPPEKMGSGSKKGFAVEVRRTISPVKTYSDMRFEINTSNPTVITWGSSYQPAIQDIMQVIEGFTKPPVDPSDRVGFWDKIRLSFHSRVNVSWRGGGDMHLNLKGSRDPYLVTGTGAGLVMVWRNDVRWNIGQSLDPKQFMTIDSGDYILAIPDFNKDARRMHESRFGHKRSHSTSHKNAQAFKKVIMKLSGNVRWLVGLIFQRDDEEGKQVFNFKPHYDVVLKHPDFTRAPPGQEYDAYRGFRSQHIHMSIGILAPPNRNWLDSDVTPSNNYNSVHLSPRFLTHFLNWWSMFSGVMSLPIRQGPLWGVTEKKSKKFGRHLATIKYSLLLSPLYVSHVYKHKDAEDYETNSVSSTGLKMKLDSFVLDLHQRREHFDVQGHGDVLKKTSGMRIHEAQLDFIHADLRAVSATISGASLEDLDQATDEEIANIHSQTPGVENLSRVEIPDNDFTWIDMDDFVELDWVLPSAPNPEIKYLPLGYAPRFTYFRQTDHGGVIAGDPSRTSPFGDEPTHDCVMTLKNDPRRVQAELIAQRLKTLREQKIQNQRAANEQELKIVRDVGDDKVARERLEAKFSALRSHGEHLNNKQAYLQRMLDTLNQRLRDRDPSLVPDLETSEEFFEEQEQSGRPEMELGMEEVPTDFNNRFIVHNAQIKWNNSLRNILLRYFHQTSQRQGFVYYMSRRAVRFILDIIEEQEKSSQRPVTPAQRQSQNPQAKGPPEDEDNDEEVQDRIQQLLKDTRQFVDAAEPQPSNAVDTSATHQDISPDYTPLNIYHFKLIAPQVQFQSEKNRSSAVLMTAKGMQLKVVQIMDKDNITDEVNGLVQRRFVAAADSLQMFVTSTKTFSTDLFHMYSANLYGTRAGAQWPPWVPMEIMFEFQATPFGFNRVVTRTSASMRYDKYNSLRLKRNDDVSAGEQMTVRSTEEGQDRMDHMWVEFPQLKAICDSSQYYALYIIVMDLLLYSEPLEKTRSERLEKIMLASDFSDLSGAPEMVQALQDRIRMLYELKTHFQVNEKYLDRQGWKDHISIENELASCEDELFFMMTAITTSQHRPEDRRDQDSTSGTLHLNVWARDIAWHLIREKNEPLLEFQLRGTSFDLTNNNDGSKDYRLEIDRIHGSNRLPSAIYPQIIGPFTDESFDGRHLGDEKMLRVHWLMLEAIAGISVVDRFEVNLVPLKLQLEREVVKKLFEYIFPGVGGNAFEEGGFSPFMVKNMIPSQDDDDDDGDGQSSYEVSLPSTDQSNGNSLGSLPKRLHPTLNLSGKGYTNKPAHSLGHHHDGSSKSWLSISSSSRNALHHRATNLNKTLRPPSSRSLASIGSDPSKKPPLLIRTQSDDKRKVNHNKTGGGTHTAARDDDLSQMLSRASNYMTLSYVRIPSMVLCLSYKGQGKRNLEDVHDLIFRMPTLEYRNKTWSNLDLALQLKKDAIRVLISHAGKIVGNKFTYHKARAKLANESSAQSSILDLPEDYILSGHGDDRRTSVATTIDKSITDTTSSTGFGADDNGIDEQATAEFLNRVDGSGDDSSHHHHQQQQQQQQQGEHPSGNEASRRPRGLFHFGGIRPKTSEVNSANVNGVDEHDEELGRKSRLLLGGQKLLRTLRE</sequence>
<dbReference type="Proteomes" id="UP000799421">
    <property type="component" value="Unassembled WGS sequence"/>
</dbReference>
<dbReference type="InterPro" id="IPR045167">
    <property type="entry name" value="Hobbit"/>
</dbReference>
<dbReference type="SMART" id="SM01215">
    <property type="entry name" value="Fmp27_SW"/>
    <property type="match status" value="1"/>
</dbReference>
<keyword evidence="2" id="KW-0472">Membrane</keyword>
<evidence type="ECO:0000259" key="4">
    <source>
        <dbReference type="SMART" id="SM01215"/>
    </source>
</evidence>
<feature type="domain" description="FMP27 WPPW motif-containing RBG unit" evidence="5">
    <location>
        <begin position="1637"/>
        <end position="2153"/>
    </location>
</feature>
<dbReference type="SMART" id="SM01214">
    <property type="entry name" value="Fmp27_GFWDK"/>
    <property type="match status" value="1"/>
</dbReference>
<feature type="region of interest" description="Disordered" evidence="1">
    <location>
        <begin position="1976"/>
        <end position="2008"/>
    </location>
</feature>
<feature type="domain" description="FMP27 SW motif-containing RBG unit" evidence="4">
    <location>
        <begin position="1115"/>
        <end position="1217"/>
    </location>
</feature>
<evidence type="ECO:0000313" key="6">
    <source>
        <dbReference type="EMBL" id="KAF2860005.1"/>
    </source>
</evidence>
<dbReference type="InterPro" id="IPR019415">
    <property type="entry name" value="FMP27_SW_RBG"/>
</dbReference>
<dbReference type="Pfam" id="PF10344">
    <property type="entry name" value="Hobbit"/>
    <property type="match status" value="1"/>
</dbReference>
<dbReference type="SMART" id="SM01216">
    <property type="entry name" value="Fmp27_WPPW"/>
    <property type="match status" value="1"/>
</dbReference>
<reference evidence="6" key="1">
    <citation type="journal article" date="2020" name="Stud. Mycol.">
        <title>101 Dothideomycetes genomes: a test case for predicting lifestyles and emergence of pathogens.</title>
        <authorList>
            <person name="Haridas S."/>
            <person name="Albert R."/>
            <person name="Binder M."/>
            <person name="Bloem J."/>
            <person name="Labutti K."/>
            <person name="Salamov A."/>
            <person name="Andreopoulos B."/>
            <person name="Baker S."/>
            <person name="Barry K."/>
            <person name="Bills G."/>
            <person name="Bluhm B."/>
            <person name="Cannon C."/>
            <person name="Castanera R."/>
            <person name="Culley D."/>
            <person name="Daum C."/>
            <person name="Ezra D."/>
            <person name="Gonzalez J."/>
            <person name="Henrissat B."/>
            <person name="Kuo A."/>
            <person name="Liang C."/>
            <person name="Lipzen A."/>
            <person name="Lutzoni F."/>
            <person name="Magnuson J."/>
            <person name="Mondo S."/>
            <person name="Nolan M."/>
            <person name="Ohm R."/>
            <person name="Pangilinan J."/>
            <person name="Park H.-J."/>
            <person name="Ramirez L."/>
            <person name="Alfaro M."/>
            <person name="Sun H."/>
            <person name="Tritt A."/>
            <person name="Yoshinaga Y."/>
            <person name="Zwiers L.-H."/>
            <person name="Turgeon B."/>
            <person name="Goodwin S."/>
            <person name="Spatafora J."/>
            <person name="Crous P."/>
            <person name="Grigoriev I."/>
        </authorList>
    </citation>
    <scope>NUCLEOTIDE SEQUENCE</scope>
    <source>
        <strain evidence="6">CBS 480.64</strain>
    </source>
</reference>
<feature type="region of interest" description="Disordered" evidence="1">
    <location>
        <begin position="2577"/>
        <end position="2631"/>
    </location>
</feature>
<feature type="region of interest" description="Disordered" evidence="1">
    <location>
        <begin position="2490"/>
        <end position="2562"/>
    </location>
</feature>
<keyword evidence="2" id="KW-0812">Transmembrane</keyword>
<organism evidence="6 7">
    <name type="scientific">Piedraia hortae CBS 480.64</name>
    <dbReference type="NCBI Taxonomy" id="1314780"/>
    <lineage>
        <taxon>Eukaryota</taxon>
        <taxon>Fungi</taxon>
        <taxon>Dikarya</taxon>
        <taxon>Ascomycota</taxon>
        <taxon>Pezizomycotina</taxon>
        <taxon>Dothideomycetes</taxon>
        <taxon>Dothideomycetidae</taxon>
        <taxon>Capnodiales</taxon>
        <taxon>Piedraiaceae</taxon>
        <taxon>Piedraia</taxon>
    </lineage>
</organism>
<feature type="region of interest" description="Disordered" evidence="1">
    <location>
        <begin position="2792"/>
        <end position="2858"/>
    </location>
</feature>
<keyword evidence="7" id="KW-1185">Reference proteome</keyword>
<dbReference type="InterPro" id="IPR019441">
    <property type="entry name" value="FMP27/BLTP2/Hobbit_GFWDK_RBG"/>
</dbReference>
<dbReference type="EMBL" id="MU005986">
    <property type="protein sequence ID" value="KAF2860005.1"/>
    <property type="molecule type" value="Genomic_DNA"/>
</dbReference>